<evidence type="ECO:0000259" key="11">
    <source>
        <dbReference type="Pfam" id="PF05916"/>
    </source>
</evidence>
<evidence type="ECO:0000256" key="4">
    <source>
        <dbReference type="ARBA" id="ARBA00015139"/>
    </source>
</evidence>
<evidence type="ECO:0000259" key="12">
    <source>
        <dbReference type="Pfam" id="PF25005"/>
    </source>
</evidence>
<feature type="compositionally biased region" description="Acidic residues" evidence="10">
    <location>
        <begin position="239"/>
        <end position="249"/>
    </location>
</feature>
<dbReference type="PANTHER" id="PTHR12772:SF0">
    <property type="entry name" value="DNA REPLICATION COMPLEX GINS PROTEIN PSF2"/>
    <property type="match status" value="1"/>
</dbReference>
<keyword evidence="6" id="KW-0159">Chromosome partition</keyword>
<keyword evidence="7 9" id="KW-0539">Nucleus</keyword>
<dbReference type="InterPro" id="IPR056784">
    <property type="entry name" value="PSF2_N"/>
</dbReference>
<evidence type="ECO:0000256" key="7">
    <source>
        <dbReference type="ARBA" id="ARBA00023242"/>
    </source>
</evidence>
<sequence>MSAFPHPPGLLPAEVAFLCEMEQVTILPRQRLERLDLLGGPTRALIPPQRTTLPIWLAVLLKRQRRANIMPPPWILAENLQDILDTETHKDFQETFSPPPPIPSLRQTDYNGKAFYASTPFVEACTVNANPTTLPYHWFELSEILLEAASDDIPEPDKVRQLLRDIREVRLAKMRKRVKQLSGDGEGTRLDGIGAMEISESRGFITGVIDGLRKIDASREQERREREEEEREDRRYNDDGDDDEDDEMT</sequence>
<dbReference type="SUPFAM" id="SSF160059">
    <property type="entry name" value="PriA/YqbF domain"/>
    <property type="match status" value="1"/>
</dbReference>
<evidence type="ECO:0000313" key="13">
    <source>
        <dbReference type="EMBL" id="KIW81071.1"/>
    </source>
</evidence>
<feature type="domain" description="GINS subunit" evidence="11">
    <location>
        <begin position="75"/>
        <end position="215"/>
    </location>
</feature>
<dbReference type="HOGENOM" id="CLU_078274_0_0_1"/>
<keyword evidence="5 9" id="KW-0235">DNA replication</keyword>
<dbReference type="Gene3D" id="3.40.5.50">
    <property type="match status" value="1"/>
</dbReference>
<dbReference type="AlphaFoldDB" id="A0A0D2DTH7"/>
<evidence type="ECO:0000256" key="1">
    <source>
        <dbReference type="ARBA" id="ARBA00004123"/>
    </source>
</evidence>
<dbReference type="GeneID" id="25303584"/>
<dbReference type="Pfam" id="PF25005">
    <property type="entry name" value="PSF2_N"/>
    <property type="match status" value="1"/>
</dbReference>
<dbReference type="FunFam" id="3.40.5.50:FF:000001">
    <property type="entry name" value="DNA replication complex GINS protein PSF2"/>
    <property type="match status" value="1"/>
</dbReference>
<dbReference type="InterPro" id="IPR021151">
    <property type="entry name" value="GINS_A"/>
</dbReference>
<dbReference type="GO" id="GO:0000727">
    <property type="term" value="P:double-strand break repair via break-induced replication"/>
    <property type="evidence" value="ECO:0007669"/>
    <property type="project" value="TreeGrafter"/>
</dbReference>
<evidence type="ECO:0000256" key="3">
    <source>
        <dbReference type="ARBA" id="ARBA00011352"/>
    </source>
</evidence>
<dbReference type="PANTHER" id="PTHR12772">
    <property type="entry name" value="DNA REPLICATION COMPLEX GINS PROTEIN PSF2"/>
    <property type="match status" value="1"/>
</dbReference>
<dbReference type="Gene3D" id="1.20.58.1020">
    <property type="match status" value="1"/>
</dbReference>
<dbReference type="SUPFAM" id="SSF158573">
    <property type="entry name" value="GINS helical bundle-like"/>
    <property type="match status" value="1"/>
</dbReference>
<feature type="region of interest" description="Disordered" evidence="10">
    <location>
        <begin position="216"/>
        <end position="249"/>
    </location>
</feature>
<dbReference type="CDD" id="cd21694">
    <property type="entry name" value="GINS_B_Psf2"/>
    <property type="match status" value="1"/>
</dbReference>
<feature type="domain" description="DNA replication complex GINS protein PSF2 N-terminal" evidence="12">
    <location>
        <begin position="12"/>
        <end position="70"/>
    </location>
</feature>
<dbReference type="Proteomes" id="UP000053029">
    <property type="component" value="Unassembled WGS sequence"/>
</dbReference>
<evidence type="ECO:0000313" key="14">
    <source>
        <dbReference type="Proteomes" id="UP000053029"/>
    </source>
</evidence>
<feature type="compositionally biased region" description="Basic and acidic residues" evidence="10">
    <location>
        <begin position="216"/>
        <end position="238"/>
    </location>
</feature>
<reference evidence="13 14" key="1">
    <citation type="submission" date="2015-01" db="EMBL/GenBank/DDBJ databases">
        <title>The Genome Sequence of Fonsecaea pedrosoi CBS 271.37.</title>
        <authorList>
            <consortium name="The Broad Institute Genomics Platform"/>
            <person name="Cuomo C."/>
            <person name="de Hoog S."/>
            <person name="Gorbushina A."/>
            <person name="Stielow B."/>
            <person name="Teixiera M."/>
            <person name="Abouelleil A."/>
            <person name="Chapman S.B."/>
            <person name="Priest M."/>
            <person name="Young S.K."/>
            <person name="Wortman J."/>
            <person name="Nusbaum C."/>
            <person name="Birren B."/>
        </authorList>
    </citation>
    <scope>NUCLEOTIDE SEQUENCE [LARGE SCALE GENOMIC DNA]</scope>
    <source>
        <strain evidence="13 14">CBS 271.37</strain>
    </source>
</reference>
<comment type="function">
    <text evidence="8">The GINS complex plays an essential role in the initiation of DNA replication. Has a role in chromosome segregation.</text>
</comment>
<dbReference type="OrthoDB" id="1938138at2759"/>
<dbReference type="FunFam" id="1.20.58.1020:FF:000001">
    <property type="entry name" value="DNA replication complex GINS protein PSF2"/>
    <property type="match status" value="1"/>
</dbReference>
<dbReference type="InterPro" id="IPR007257">
    <property type="entry name" value="GINS_Psf2"/>
</dbReference>
<dbReference type="VEuPathDB" id="FungiDB:Z517_04094"/>
<dbReference type="GO" id="GO:0006260">
    <property type="term" value="P:DNA replication"/>
    <property type="evidence" value="ECO:0007669"/>
    <property type="project" value="UniProtKB-KW"/>
</dbReference>
<dbReference type="Pfam" id="PF05916">
    <property type="entry name" value="Sld5"/>
    <property type="match status" value="1"/>
</dbReference>
<dbReference type="EMBL" id="KN846971">
    <property type="protein sequence ID" value="KIW81071.1"/>
    <property type="molecule type" value="Genomic_DNA"/>
</dbReference>
<dbReference type="CDD" id="cd11712">
    <property type="entry name" value="GINS_A_psf2"/>
    <property type="match status" value="1"/>
</dbReference>
<dbReference type="GO" id="GO:0007059">
    <property type="term" value="P:chromosome segregation"/>
    <property type="evidence" value="ECO:0007669"/>
    <property type="project" value="UniProtKB-KW"/>
</dbReference>
<dbReference type="RefSeq" id="XP_013284879.1">
    <property type="nucleotide sequence ID" value="XM_013429425.1"/>
</dbReference>
<organism evidence="13 14">
    <name type="scientific">Fonsecaea pedrosoi CBS 271.37</name>
    <dbReference type="NCBI Taxonomy" id="1442368"/>
    <lineage>
        <taxon>Eukaryota</taxon>
        <taxon>Fungi</taxon>
        <taxon>Dikarya</taxon>
        <taxon>Ascomycota</taxon>
        <taxon>Pezizomycotina</taxon>
        <taxon>Eurotiomycetes</taxon>
        <taxon>Chaetothyriomycetidae</taxon>
        <taxon>Chaetothyriales</taxon>
        <taxon>Herpotrichiellaceae</taxon>
        <taxon>Fonsecaea</taxon>
    </lineage>
</organism>
<dbReference type="GO" id="GO:0000811">
    <property type="term" value="C:GINS complex"/>
    <property type="evidence" value="ECO:0007669"/>
    <property type="project" value="TreeGrafter"/>
</dbReference>
<keyword evidence="14" id="KW-1185">Reference proteome</keyword>
<comment type="subunit">
    <text evidence="3">Component of the GINS complex which is a heterotetramer of SLD5, PSF1, PSF2 and PSF3.</text>
</comment>
<evidence type="ECO:0000256" key="6">
    <source>
        <dbReference type="ARBA" id="ARBA00022829"/>
    </source>
</evidence>
<dbReference type="InterPro" id="IPR036224">
    <property type="entry name" value="GINS_bundle-like_dom_sf"/>
</dbReference>
<dbReference type="STRING" id="1442368.A0A0D2DTH7"/>
<evidence type="ECO:0000256" key="9">
    <source>
        <dbReference type="PIRNR" id="PIRNR028998"/>
    </source>
</evidence>
<evidence type="ECO:0000256" key="8">
    <source>
        <dbReference type="ARBA" id="ARBA00025163"/>
    </source>
</evidence>
<comment type="similarity">
    <text evidence="2 9">Belongs to the GINS2/PSF2 family.</text>
</comment>
<comment type="subcellular location">
    <subcellularLocation>
        <location evidence="1 9">Nucleus</location>
    </subcellularLocation>
</comment>
<evidence type="ECO:0000256" key="2">
    <source>
        <dbReference type="ARBA" id="ARBA00010565"/>
    </source>
</evidence>
<accession>A0A0D2DTH7</accession>
<gene>
    <name evidence="13" type="ORF">Z517_04094</name>
</gene>
<protein>
    <recommendedName>
        <fullName evidence="4 9">DNA replication complex GINS protein PSF2</fullName>
    </recommendedName>
</protein>
<name>A0A0D2DTH7_9EURO</name>
<proteinExistence type="inferred from homology"/>
<evidence type="ECO:0000256" key="10">
    <source>
        <dbReference type="SAM" id="MobiDB-lite"/>
    </source>
</evidence>
<evidence type="ECO:0000256" key="5">
    <source>
        <dbReference type="ARBA" id="ARBA00022705"/>
    </source>
</evidence>
<dbReference type="PIRSF" id="PIRSF028998">
    <property type="entry name" value="GINS_Psf2_subgr"/>
    <property type="match status" value="1"/>
</dbReference>